<evidence type="ECO:0000313" key="7">
    <source>
        <dbReference type="Proteomes" id="UP000326287"/>
    </source>
</evidence>
<keyword evidence="7" id="KW-1185">Reference proteome</keyword>
<dbReference type="Gene3D" id="3.40.309.10">
    <property type="entry name" value="Aldehyde Dehydrogenase, Chain A, domain 2"/>
    <property type="match status" value="1"/>
</dbReference>
<evidence type="ECO:0000256" key="3">
    <source>
        <dbReference type="PROSITE-ProRule" id="PRU10007"/>
    </source>
</evidence>
<dbReference type="Pfam" id="PF00171">
    <property type="entry name" value="Aldedh"/>
    <property type="match status" value="1"/>
</dbReference>
<dbReference type="EMBL" id="CP036422">
    <property type="protein sequence ID" value="QFU76462.1"/>
    <property type="molecule type" value="Genomic_DNA"/>
</dbReference>
<organism evidence="6 7">
    <name type="scientific">Halioglobus maricola</name>
    <dbReference type="NCBI Taxonomy" id="2601894"/>
    <lineage>
        <taxon>Bacteria</taxon>
        <taxon>Pseudomonadati</taxon>
        <taxon>Pseudomonadota</taxon>
        <taxon>Gammaproteobacteria</taxon>
        <taxon>Cellvibrionales</taxon>
        <taxon>Halieaceae</taxon>
        <taxon>Halioglobus</taxon>
    </lineage>
</organism>
<dbReference type="InterPro" id="IPR016162">
    <property type="entry name" value="Ald_DH_N"/>
</dbReference>
<dbReference type="PANTHER" id="PTHR42804">
    <property type="entry name" value="ALDEHYDE DEHYDROGENASE"/>
    <property type="match status" value="1"/>
</dbReference>
<sequence length="492" mass="51876">MEQAINQGSVQTLPPLLSYIDGTAETPALARGNALLNPNTLEPLQEQLACSDAQVERALAASEAAFERAEWENTPISERADILEAIAEKLSEPGLAAEIAYVDALTTGAVLKVTEGMSVVAPMTFRAAAQYLREGHLEKTLPGKVGDVESFRRPWGPSLLVSPWNGPTAIGCHKVASALAAGAPCIAKPSEWAPHSAVLIAEAINSMGLPRGTFQLVCGSRQTGSTMVNDSRIRAISFTGGTAGGRAMTHAAANDFKRLQLELGGNNPLIVFPDADIENAARGIVFGMTNLNAQWCRALGRVIVHNSVKSALLDRVMALFAEVTLGNSLTRTSDMGPQINHGQYQGILGALERLESCGGSLLSNTTMPDLPGYFIPPTLVDGCAPEHTIEEIFGPVASVHSFDTEAEALTLANGTDYGLAAYVYSSNEEAAWAFSRKLRTGGVKINGYNLLSLSPDAPRGAWGLSGLGEEGTGHTIEFFTGARVVGVAPPNN</sequence>
<name>A0A5P9NL35_9GAMM</name>
<dbReference type="Gene3D" id="3.40.605.10">
    <property type="entry name" value="Aldehyde Dehydrogenase, Chain A, domain 1"/>
    <property type="match status" value="1"/>
</dbReference>
<dbReference type="InterPro" id="IPR015590">
    <property type="entry name" value="Aldehyde_DH_dom"/>
</dbReference>
<dbReference type="AlphaFoldDB" id="A0A5P9NL35"/>
<proteinExistence type="inferred from homology"/>
<evidence type="ECO:0000313" key="6">
    <source>
        <dbReference type="EMBL" id="QFU76462.1"/>
    </source>
</evidence>
<dbReference type="KEGG" id="halc:EY643_12775"/>
<dbReference type="PROSITE" id="PS00687">
    <property type="entry name" value="ALDEHYDE_DEHYDR_GLU"/>
    <property type="match status" value="1"/>
</dbReference>
<dbReference type="InterPro" id="IPR016163">
    <property type="entry name" value="Ald_DH_C"/>
</dbReference>
<comment type="similarity">
    <text evidence="1 4">Belongs to the aldehyde dehydrogenase family.</text>
</comment>
<accession>A0A5P9NL35</accession>
<evidence type="ECO:0000256" key="4">
    <source>
        <dbReference type="RuleBase" id="RU003345"/>
    </source>
</evidence>
<dbReference type="InterPro" id="IPR029510">
    <property type="entry name" value="Ald_DH_CS_GLU"/>
</dbReference>
<dbReference type="InterPro" id="IPR016161">
    <property type="entry name" value="Ald_DH/histidinol_DH"/>
</dbReference>
<dbReference type="PANTHER" id="PTHR42804:SF1">
    <property type="entry name" value="ALDEHYDE DEHYDROGENASE-RELATED"/>
    <property type="match status" value="1"/>
</dbReference>
<evidence type="ECO:0000256" key="2">
    <source>
        <dbReference type="ARBA" id="ARBA00023002"/>
    </source>
</evidence>
<dbReference type="SUPFAM" id="SSF53720">
    <property type="entry name" value="ALDH-like"/>
    <property type="match status" value="1"/>
</dbReference>
<protein>
    <submittedName>
        <fullName evidence="6">Aldehyde dehydrogenase</fullName>
    </submittedName>
</protein>
<keyword evidence="2 4" id="KW-0560">Oxidoreductase</keyword>
<reference evidence="6 7" key="1">
    <citation type="submission" date="2019-02" db="EMBL/GenBank/DDBJ databases">
        <authorList>
            <person name="Li S.-H."/>
        </authorList>
    </citation>
    <scope>NUCLEOTIDE SEQUENCE [LARGE SCALE GENOMIC DNA]</scope>
    <source>
        <strain evidence="6 7">IMCC14385</strain>
    </source>
</reference>
<dbReference type="Proteomes" id="UP000326287">
    <property type="component" value="Chromosome"/>
</dbReference>
<evidence type="ECO:0000259" key="5">
    <source>
        <dbReference type="Pfam" id="PF00171"/>
    </source>
</evidence>
<feature type="domain" description="Aldehyde dehydrogenase" evidence="5">
    <location>
        <begin position="35"/>
        <end position="484"/>
    </location>
</feature>
<dbReference type="CDD" id="cd07078">
    <property type="entry name" value="ALDH"/>
    <property type="match status" value="1"/>
</dbReference>
<dbReference type="OrthoDB" id="5720601at2"/>
<evidence type="ECO:0000256" key="1">
    <source>
        <dbReference type="ARBA" id="ARBA00009986"/>
    </source>
</evidence>
<feature type="active site" evidence="3">
    <location>
        <position position="262"/>
    </location>
</feature>
<dbReference type="RefSeq" id="WP_153239604.1">
    <property type="nucleotide sequence ID" value="NZ_CP036422.1"/>
</dbReference>
<gene>
    <name evidence="6" type="ORF">EY643_12775</name>
</gene>
<dbReference type="GO" id="GO:0016620">
    <property type="term" value="F:oxidoreductase activity, acting on the aldehyde or oxo group of donors, NAD or NADP as acceptor"/>
    <property type="evidence" value="ECO:0007669"/>
    <property type="project" value="InterPro"/>
</dbReference>